<feature type="compositionally biased region" description="Polar residues" evidence="4">
    <location>
        <begin position="625"/>
        <end position="636"/>
    </location>
</feature>
<dbReference type="GO" id="GO:0007154">
    <property type="term" value="P:cell communication"/>
    <property type="evidence" value="ECO:0007669"/>
    <property type="project" value="InterPro"/>
</dbReference>
<feature type="region of interest" description="Disordered" evidence="4">
    <location>
        <begin position="483"/>
        <end position="507"/>
    </location>
</feature>
<dbReference type="SUPFAM" id="SSF141072">
    <property type="entry name" value="CalX-like"/>
    <property type="match status" value="5"/>
</dbReference>
<dbReference type="RefSeq" id="WP_202408722.1">
    <property type="nucleotide sequence ID" value="NZ_WWEU01000014.1"/>
</dbReference>
<feature type="region of interest" description="Disordered" evidence="4">
    <location>
        <begin position="621"/>
        <end position="645"/>
    </location>
</feature>
<name>A0A6L8M1Y7_9VIBR</name>
<feature type="domain" description="Calx-beta" evidence="5">
    <location>
        <begin position="1536"/>
        <end position="1580"/>
    </location>
</feature>
<evidence type="ECO:0000313" key="7">
    <source>
        <dbReference type="Proteomes" id="UP000478571"/>
    </source>
</evidence>
<evidence type="ECO:0000256" key="1">
    <source>
        <dbReference type="ARBA" id="ARBA00022729"/>
    </source>
</evidence>
<gene>
    <name evidence="6" type="ORF">GTG28_20110</name>
</gene>
<dbReference type="EMBL" id="WWEU01000014">
    <property type="protein sequence ID" value="MYM61516.1"/>
    <property type="molecule type" value="Genomic_DNA"/>
</dbReference>
<feature type="domain" description="Calx-beta" evidence="5">
    <location>
        <begin position="798"/>
        <end position="899"/>
    </location>
</feature>
<keyword evidence="2" id="KW-0677">Repeat</keyword>
<dbReference type="Pfam" id="PF17963">
    <property type="entry name" value="Big_9"/>
    <property type="match status" value="2"/>
</dbReference>
<dbReference type="Gene3D" id="2.60.40.3440">
    <property type="match status" value="1"/>
</dbReference>
<evidence type="ECO:0000256" key="4">
    <source>
        <dbReference type="SAM" id="MobiDB-lite"/>
    </source>
</evidence>
<dbReference type="InterPro" id="IPR003644">
    <property type="entry name" value="Calx_beta"/>
</dbReference>
<comment type="caution">
    <text evidence="6">The sequence shown here is derived from an EMBL/GenBank/DDBJ whole genome shotgun (WGS) entry which is preliminary data.</text>
</comment>
<dbReference type="Pfam" id="PF03160">
    <property type="entry name" value="Calx-beta"/>
    <property type="match status" value="4"/>
</dbReference>
<keyword evidence="3" id="KW-0106">Calcium</keyword>
<evidence type="ECO:0000256" key="3">
    <source>
        <dbReference type="ARBA" id="ARBA00022837"/>
    </source>
</evidence>
<dbReference type="Gene3D" id="2.60.40.2810">
    <property type="match status" value="1"/>
</dbReference>
<feature type="compositionally biased region" description="Polar residues" evidence="4">
    <location>
        <begin position="487"/>
        <end position="498"/>
    </location>
</feature>
<feature type="domain" description="Calx-beta" evidence="5">
    <location>
        <begin position="727"/>
        <end position="754"/>
    </location>
</feature>
<reference evidence="6 7" key="1">
    <citation type="submission" date="2020-01" db="EMBL/GenBank/DDBJ databases">
        <title>Draft Genome Sequence of Vibrio sp. strain OCN044, Isolated from a Healthy Coral at Palmyra Atoll.</title>
        <authorList>
            <person name="Videau P."/>
            <person name="Loughran R."/>
            <person name="Esquivel A."/>
            <person name="Deadmond M."/>
            <person name="Paddock B.E."/>
            <person name="Saw J.H."/>
            <person name="Ushijima B."/>
        </authorList>
    </citation>
    <scope>NUCLEOTIDE SEQUENCE [LARGE SCALE GENOMIC DNA]</scope>
    <source>
        <strain evidence="6 7">OCN044</strain>
    </source>
</reference>
<accession>A0A6L8M1Y7</accession>
<protein>
    <submittedName>
        <fullName evidence="6">RTX toxin</fullName>
    </submittedName>
</protein>
<feature type="domain" description="Calx-beta" evidence="5">
    <location>
        <begin position="315"/>
        <end position="352"/>
    </location>
</feature>
<proteinExistence type="predicted"/>
<dbReference type="GO" id="GO:0016020">
    <property type="term" value="C:membrane"/>
    <property type="evidence" value="ECO:0007669"/>
    <property type="project" value="InterPro"/>
</dbReference>
<feature type="non-terminal residue" evidence="6">
    <location>
        <position position="1593"/>
    </location>
</feature>
<feature type="region of interest" description="Disordered" evidence="4">
    <location>
        <begin position="1249"/>
        <end position="1268"/>
    </location>
</feature>
<evidence type="ECO:0000313" key="6">
    <source>
        <dbReference type="EMBL" id="MYM61516.1"/>
    </source>
</evidence>
<dbReference type="Proteomes" id="UP000478571">
    <property type="component" value="Unassembled WGS sequence"/>
</dbReference>
<sequence length="1593" mass="167150">MDIKSYLSGNKLASNQSVIIGRDGSVRVANTPEEALPLEVVISNSQSDSQFNNLTVGFVDESSNIQDISGDIDDIIEALEAGEDPAELGEEFATAAGSQIGSSPSSITSVVRTAEQTSPKTAFETEGIDNEFGLTRTQSLSLVEQFRAFQQDPVLTDENGAPLASNLFAVTDEDKPVSGKIFATDPNPQDVLSFSVSSGPSNGRVSVDSVTGDWEYIPNENFDGPDSFQITVSDGNGGTDTATVNIDVTPIPELTLSGPTDVIEGEDAVYIVSLDKPSTQDTQVNITLSTNSAELNDLSTIVITTPQGLTLNPGADGTVSIPAGVTSLTISVGTVDDAVFEGSEGFQLELNSGFGTVGSETQVTLIGDNDIPNLTVSTDTVVEGQAALFDVALSNEVDGDVRYEFTIDLDGQSAEWADFASNPMSVTYKVDGTSYSAAMNNDGSYTIPGNASDIQVSVQTSDDTIFEGVETFNLEARASATAGGDSFTVTDSGSGTITDNRDGANNADTPTLSVSGDTVVEGQAALFDVALSNEVDGDVRYEFTIDLDGQSAEWADFASNPMSVTYKVDGTSYSAAMNNDGSYTIPGNASDIQVSVQTSDDTIFEGVETFNLEARASATAGGDSFTVTDSGSGTITDNRDGANNADTPTLSVSGDTVVEGQAALFDVALSNEVDGDVRYEFTIDLDGQSAEWADFASNPMSVTYKVDGTSYTAAMNNDGSYTIPGNAVDIQVSVQTSDDTIFEGAETFNLEARASATAGGDSFTVTDSGAGTITDNYDRPVVSITGGGEIAEGDTAHFTVLLSNTATSEVSFVLSLEQDDTSAQDIAAYQYQDANGVWQDVPVSGEIGVPAGSDSVNVRVVTAQDTVYEGDESFTLSVAAGQNTVLGLTSTSASATILDFADNPPQAEDFNVALDANGHAGIVFDSRHVAQDHISDDEDDASNTPVGVVITELPQSGQLYYDNQLIDASDVTTFSANGEVLQQGTVFSDPNLIRYENDSESTGFVLGVKQAPEGMDGNASQRTFLNWGEAVEGNPTQRVMQFDNGDAITITSASQPLTQYFAGASHIGYGLGVGDDGGIQQGETITIDLSDRPSTSIELGLDGLGGWFEEGHSHETAAVVQAVLDDGSVIDVPVTKETSGNTDLFHVATIDAPQGREIESVIVTTEGPGNWELRYLEASSSDTFDYRAVDSDGNHSDEHTVTLVEANAAPIAADDPVGFDVALGTFNSSSWSHDGVSVSASYQGQEKTITESGVKRGVSGDENGGPGAQIQYNREDGESEQLTVSLDKPATEFSFEISNLFKDEGGSGNHEQGKWVAYLGDNPVASGTFVANEGNNQGTYHFDEEDLGGVAFDTVVFEALDFTNTPARGSDSSDYFLTGFKASGEGAYAANQGEVLEIPVAELLGNDADPNGDNIRITHVSDVNNAQARIENGVVYMDLEESFVGETSFDYVITDDKGGYSEATVSVVVNPLPQDVAVSSVSMLDETVTEGDNLVYQVSLEEGVLQETRYSVTFGQPNTDTADSADVDLSQAVFTHGVTYDAVHQQLVVPVGINAFSVVIPTVLDGVYEHAEDYTLVVGGENASGVIDNVDIP</sequence>
<evidence type="ECO:0000256" key="2">
    <source>
        <dbReference type="ARBA" id="ARBA00022737"/>
    </source>
</evidence>
<keyword evidence="7" id="KW-1185">Reference proteome</keyword>
<dbReference type="Gene3D" id="2.60.40.2030">
    <property type="match status" value="5"/>
</dbReference>
<organism evidence="6 7">
    <name type="scientific">Vibrio tetraodonis subsp. pristinus</name>
    <dbReference type="NCBI Taxonomy" id="2695891"/>
    <lineage>
        <taxon>Bacteria</taxon>
        <taxon>Pseudomonadati</taxon>
        <taxon>Pseudomonadota</taxon>
        <taxon>Gammaproteobacteria</taxon>
        <taxon>Vibrionales</taxon>
        <taxon>Vibrionaceae</taxon>
        <taxon>Vibrio</taxon>
    </lineage>
</organism>
<evidence type="ECO:0000259" key="5">
    <source>
        <dbReference type="Pfam" id="PF03160"/>
    </source>
</evidence>
<keyword evidence="1" id="KW-0732">Signal</keyword>
<dbReference type="InterPro" id="IPR038081">
    <property type="entry name" value="CalX-like_sf"/>
</dbReference>